<organism evidence="1">
    <name type="scientific">Aphanomyces invadans</name>
    <dbReference type="NCBI Taxonomy" id="157072"/>
    <lineage>
        <taxon>Eukaryota</taxon>
        <taxon>Sar</taxon>
        <taxon>Stramenopiles</taxon>
        <taxon>Oomycota</taxon>
        <taxon>Saprolegniomycetes</taxon>
        <taxon>Saprolegniales</taxon>
        <taxon>Verrucalvaceae</taxon>
        <taxon>Aphanomyces</taxon>
    </lineage>
</organism>
<sequence>MAFVFRRSVVVMQRSAARHFTSCGPAAQGSAPGAVPPPPGIWARRLNKYEQQYELLAARLQGTDGCKWIGKGSVIGFVLGGVVGAALHSRRSTFDNDAVHRMKSLATELQEQSRVLQIQIASIQEAVNQLNLAMLSWVPPPMPPSRIDEAAVRKQRSDQRMLAFQEVERKLERDVQIADSYGEKVERYMEFIGALCDTIAKEVEENSDRQSMTEEDLDSMDDLLSFMRAVATKTKSSKAETSEG</sequence>
<gene>
    <name evidence="1" type="ORF">H310_07370</name>
</gene>
<dbReference type="RefSeq" id="XP_008870979.1">
    <property type="nucleotide sequence ID" value="XM_008872757.1"/>
</dbReference>
<name>A0A024U3M1_9STRA</name>
<dbReference type="EMBL" id="KI913964">
    <property type="protein sequence ID" value="ETW00844.1"/>
    <property type="molecule type" value="Genomic_DNA"/>
</dbReference>
<reference evidence="1" key="1">
    <citation type="submission" date="2013-12" db="EMBL/GenBank/DDBJ databases">
        <title>The Genome Sequence of Aphanomyces invadans NJM9701.</title>
        <authorList>
            <consortium name="The Broad Institute Genomics Platform"/>
            <person name="Russ C."/>
            <person name="Tyler B."/>
            <person name="van West P."/>
            <person name="Dieguez-Uribeondo J."/>
            <person name="Young S.K."/>
            <person name="Zeng Q."/>
            <person name="Gargeya S."/>
            <person name="Fitzgerald M."/>
            <person name="Abouelleil A."/>
            <person name="Alvarado L."/>
            <person name="Chapman S.B."/>
            <person name="Gainer-Dewar J."/>
            <person name="Goldberg J."/>
            <person name="Griggs A."/>
            <person name="Gujja S."/>
            <person name="Hansen M."/>
            <person name="Howarth C."/>
            <person name="Imamovic A."/>
            <person name="Ireland A."/>
            <person name="Larimer J."/>
            <person name="McCowan C."/>
            <person name="Murphy C."/>
            <person name="Pearson M."/>
            <person name="Poon T.W."/>
            <person name="Priest M."/>
            <person name="Roberts A."/>
            <person name="Saif S."/>
            <person name="Shea T."/>
            <person name="Sykes S."/>
            <person name="Wortman J."/>
            <person name="Nusbaum C."/>
            <person name="Birren B."/>
        </authorList>
    </citation>
    <scope>NUCLEOTIDE SEQUENCE [LARGE SCALE GENOMIC DNA]</scope>
    <source>
        <strain evidence="1">NJM9701</strain>
    </source>
</reference>
<dbReference type="AlphaFoldDB" id="A0A024U3M1"/>
<proteinExistence type="predicted"/>
<dbReference type="GeneID" id="20084420"/>
<evidence type="ECO:0000313" key="1">
    <source>
        <dbReference type="EMBL" id="ETW00844.1"/>
    </source>
</evidence>
<protein>
    <submittedName>
        <fullName evidence="1">Uncharacterized protein</fullName>
    </submittedName>
</protein>
<dbReference type="VEuPathDB" id="FungiDB:H310_07370"/>
<accession>A0A024U3M1</accession>